<dbReference type="AlphaFoldDB" id="A0A8T3B9W3"/>
<proteinExistence type="predicted"/>
<sequence length="178" mass="19939">MMASAPAMVIIHILFIWGVYITVIREAYYDKRNVFSAHKLDVLVLPLSVGLLVSPPDSPDSCSCGNSDDSVEVEILPVSNFVLGMDEWNNRPLTNCTWMDVVELKNCHLNLYQRGALDMYSTYHNELNLEEEHSSSLKGTAKPETTKPKPRNPNQPKSQGTKEACTPKVKHAQNTTYS</sequence>
<evidence type="ECO:0000256" key="1">
    <source>
        <dbReference type="SAM" id="MobiDB-lite"/>
    </source>
</evidence>
<reference evidence="3" key="1">
    <citation type="journal article" date="2022" name="Front. Genet.">
        <title>Chromosome-Scale Assembly of the Dendrobium nobile Genome Provides Insights Into the Molecular Mechanism of the Biosynthesis of the Medicinal Active Ingredient of Dendrobium.</title>
        <authorList>
            <person name="Xu Q."/>
            <person name="Niu S.-C."/>
            <person name="Li K.-L."/>
            <person name="Zheng P.-J."/>
            <person name="Zhang X.-J."/>
            <person name="Jia Y."/>
            <person name="Liu Y."/>
            <person name="Niu Y.-X."/>
            <person name="Yu L.-H."/>
            <person name="Chen D.-F."/>
            <person name="Zhang G.-Q."/>
        </authorList>
    </citation>
    <scope>NUCLEOTIDE SEQUENCE</scope>
    <source>
        <tissue evidence="3">Leaf</tissue>
    </source>
</reference>
<keyword evidence="4" id="KW-1185">Reference proteome</keyword>
<dbReference type="Proteomes" id="UP000829196">
    <property type="component" value="Unassembled WGS sequence"/>
</dbReference>
<feature type="compositionally biased region" description="Polar residues" evidence="1">
    <location>
        <begin position="152"/>
        <end position="161"/>
    </location>
</feature>
<keyword evidence="2" id="KW-0472">Membrane</keyword>
<keyword evidence="2" id="KW-1133">Transmembrane helix</keyword>
<organism evidence="3 4">
    <name type="scientific">Dendrobium nobile</name>
    <name type="common">Orchid</name>
    <dbReference type="NCBI Taxonomy" id="94219"/>
    <lineage>
        <taxon>Eukaryota</taxon>
        <taxon>Viridiplantae</taxon>
        <taxon>Streptophyta</taxon>
        <taxon>Embryophyta</taxon>
        <taxon>Tracheophyta</taxon>
        <taxon>Spermatophyta</taxon>
        <taxon>Magnoliopsida</taxon>
        <taxon>Liliopsida</taxon>
        <taxon>Asparagales</taxon>
        <taxon>Orchidaceae</taxon>
        <taxon>Epidendroideae</taxon>
        <taxon>Malaxideae</taxon>
        <taxon>Dendrobiinae</taxon>
        <taxon>Dendrobium</taxon>
    </lineage>
</organism>
<evidence type="ECO:0000313" key="4">
    <source>
        <dbReference type="Proteomes" id="UP000829196"/>
    </source>
</evidence>
<feature type="region of interest" description="Disordered" evidence="1">
    <location>
        <begin position="130"/>
        <end position="178"/>
    </location>
</feature>
<feature type="transmembrane region" description="Helical" evidence="2">
    <location>
        <begin position="6"/>
        <end position="23"/>
    </location>
</feature>
<accession>A0A8T3B9W3</accession>
<evidence type="ECO:0000256" key="2">
    <source>
        <dbReference type="SAM" id="Phobius"/>
    </source>
</evidence>
<evidence type="ECO:0000313" key="3">
    <source>
        <dbReference type="EMBL" id="KAI0509842.1"/>
    </source>
</evidence>
<dbReference type="EMBL" id="JAGYWB010000009">
    <property type="protein sequence ID" value="KAI0509842.1"/>
    <property type="molecule type" value="Genomic_DNA"/>
</dbReference>
<gene>
    <name evidence="3" type="ORF">KFK09_010439</name>
</gene>
<name>A0A8T3B9W3_DENNO</name>
<comment type="caution">
    <text evidence="3">The sequence shown here is derived from an EMBL/GenBank/DDBJ whole genome shotgun (WGS) entry which is preliminary data.</text>
</comment>
<protein>
    <submittedName>
        <fullName evidence="3">Uncharacterized protein</fullName>
    </submittedName>
</protein>
<keyword evidence="2" id="KW-0812">Transmembrane</keyword>